<dbReference type="InterPro" id="IPR025971">
    <property type="entry name" value="LppP/LprE"/>
</dbReference>
<dbReference type="RefSeq" id="WP_005203077.1">
    <property type="nucleotide sequence ID" value="NZ_BAFC01000022.1"/>
</dbReference>
<feature type="signal peptide" evidence="6">
    <location>
        <begin position="1"/>
        <end position="28"/>
    </location>
</feature>
<protein>
    <recommendedName>
        <fullName evidence="9">LppP/LprE family lipoprotein</fullName>
    </recommendedName>
</protein>
<dbReference type="Proteomes" id="UP000005845">
    <property type="component" value="Unassembled WGS sequence"/>
</dbReference>
<evidence type="ECO:0008006" key="9">
    <source>
        <dbReference type="Google" id="ProtNLM"/>
    </source>
</evidence>
<dbReference type="AlphaFoldDB" id="H5TWQ5"/>
<reference evidence="7 8" key="1">
    <citation type="submission" date="2012-02" db="EMBL/GenBank/DDBJ databases">
        <title>Whole genome shotgun sequence of Gordonia sputi NBRC 100414.</title>
        <authorList>
            <person name="Yoshida I."/>
            <person name="Hosoyama A."/>
            <person name="Tsuchikane K."/>
            <person name="Katsumata H."/>
            <person name="Yamazaki S."/>
            <person name="Fujita N."/>
        </authorList>
    </citation>
    <scope>NUCLEOTIDE SEQUENCE [LARGE SCALE GENOMIC DNA]</scope>
    <source>
        <strain evidence="7 8">NBRC 100414</strain>
    </source>
</reference>
<evidence type="ECO:0000256" key="3">
    <source>
        <dbReference type="ARBA" id="ARBA00023136"/>
    </source>
</evidence>
<sequence>MSRRRTRVLSFLAASAFLTSLAAAPAAAAPPGAQAAGTSVGGACLSVASSEVQRGLRQIGPPLGRNDLHWVLRAKSNDRTPWCPPLMWAAFDTSGGTGSSPVAVLLFRPGKYLGSAGKPTGFVSVTGSTPISVTITYKWLNPGDANANPTGGPVSSTYVGLWDSFFRFGELRPPGK</sequence>
<keyword evidence="2 6" id="KW-0732">Signal</keyword>
<proteinExistence type="predicted"/>
<dbReference type="EMBL" id="BAFC01000022">
    <property type="protein sequence ID" value="GAB37913.1"/>
    <property type="molecule type" value="Genomic_DNA"/>
</dbReference>
<comment type="caution">
    <text evidence="7">The sequence shown here is derived from an EMBL/GenBank/DDBJ whole genome shotgun (WGS) entry which is preliminary data.</text>
</comment>
<evidence type="ECO:0000256" key="4">
    <source>
        <dbReference type="ARBA" id="ARBA00023139"/>
    </source>
</evidence>
<evidence type="ECO:0000313" key="8">
    <source>
        <dbReference type="Proteomes" id="UP000005845"/>
    </source>
</evidence>
<evidence type="ECO:0000256" key="1">
    <source>
        <dbReference type="ARBA" id="ARBA00022475"/>
    </source>
</evidence>
<keyword evidence="5" id="KW-0449">Lipoprotein</keyword>
<dbReference type="PROSITE" id="PS51318">
    <property type="entry name" value="TAT"/>
    <property type="match status" value="1"/>
</dbReference>
<feature type="chain" id="PRO_5038520837" description="LppP/LprE family lipoprotein" evidence="6">
    <location>
        <begin position="29"/>
        <end position="176"/>
    </location>
</feature>
<evidence type="ECO:0000313" key="7">
    <source>
        <dbReference type="EMBL" id="GAB37913.1"/>
    </source>
</evidence>
<dbReference type="InterPro" id="IPR006311">
    <property type="entry name" value="TAT_signal"/>
</dbReference>
<dbReference type="Pfam" id="PF14041">
    <property type="entry name" value="Lipoprotein_21"/>
    <property type="match status" value="1"/>
</dbReference>
<dbReference type="eggNOG" id="ENOG5033JYS">
    <property type="taxonomic scope" value="Bacteria"/>
</dbReference>
<evidence type="ECO:0000256" key="5">
    <source>
        <dbReference type="ARBA" id="ARBA00023288"/>
    </source>
</evidence>
<evidence type="ECO:0000256" key="2">
    <source>
        <dbReference type="ARBA" id="ARBA00022729"/>
    </source>
</evidence>
<name>H5TWQ5_9ACTN</name>
<keyword evidence="4" id="KW-0564">Palmitate</keyword>
<keyword evidence="1" id="KW-1003">Cell membrane</keyword>
<evidence type="ECO:0000256" key="6">
    <source>
        <dbReference type="SAM" id="SignalP"/>
    </source>
</evidence>
<organism evidence="7 8">
    <name type="scientific">Gordonia sputi NBRC 100414</name>
    <dbReference type="NCBI Taxonomy" id="1089453"/>
    <lineage>
        <taxon>Bacteria</taxon>
        <taxon>Bacillati</taxon>
        <taxon>Actinomycetota</taxon>
        <taxon>Actinomycetes</taxon>
        <taxon>Mycobacteriales</taxon>
        <taxon>Gordoniaceae</taxon>
        <taxon>Gordonia</taxon>
    </lineage>
</organism>
<keyword evidence="3" id="KW-0472">Membrane</keyword>
<gene>
    <name evidence="7" type="ORF">GOSPT_022_02600</name>
</gene>
<accession>H5TWQ5</accession>
<keyword evidence="8" id="KW-1185">Reference proteome</keyword>